<evidence type="ECO:0000313" key="2">
    <source>
        <dbReference type="EMBL" id="WQG88322.1"/>
    </source>
</evidence>
<protein>
    <submittedName>
        <fullName evidence="1">Uncharacterized protein</fullName>
    </submittedName>
</protein>
<sequence length="87" mass="9242">MKKVNIILSLIALISFIGGALAFKTQHRFNGALRCYTTVGTMIGGITVFAAIPPSVRYSPTNPTGTLFCSIPGPNVTYKPVKVSLAQ</sequence>
<gene>
    <name evidence="1" type="ORF">SAMN05661012_06730</name>
    <name evidence="2" type="ORF">SR876_25715</name>
</gene>
<keyword evidence="4" id="KW-1185">Reference proteome</keyword>
<dbReference type="Proteomes" id="UP000183788">
    <property type="component" value="Unassembled WGS sequence"/>
</dbReference>
<reference evidence="2 4" key="2">
    <citation type="submission" date="2023-11" db="EMBL/GenBank/DDBJ databases">
        <title>MicrobeMod: A computational toolkit for identifying prokaryotic methylation and restriction-modification with nanopore sequencing.</title>
        <authorList>
            <person name="Crits-Christoph A."/>
            <person name="Kang S.C."/>
            <person name="Lee H."/>
            <person name="Ostrov N."/>
        </authorList>
    </citation>
    <scope>NUCLEOTIDE SEQUENCE [LARGE SCALE GENOMIC DNA]</scope>
    <source>
        <strain evidence="2 4">ATCC 23090</strain>
    </source>
</reference>
<dbReference type="OrthoDB" id="678755at2"/>
<evidence type="ECO:0000313" key="4">
    <source>
        <dbReference type="Proteomes" id="UP001326715"/>
    </source>
</evidence>
<dbReference type="AlphaFoldDB" id="A0A1K1T444"/>
<accession>A0A1K1T444</accession>
<organism evidence="1 3">
    <name type="scientific">Chitinophaga sancti</name>
    <dbReference type="NCBI Taxonomy" id="1004"/>
    <lineage>
        <taxon>Bacteria</taxon>
        <taxon>Pseudomonadati</taxon>
        <taxon>Bacteroidota</taxon>
        <taxon>Chitinophagia</taxon>
        <taxon>Chitinophagales</taxon>
        <taxon>Chitinophagaceae</taxon>
        <taxon>Chitinophaga</taxon>
    </lineage>
</organism>
<dbReference type="Proteomes" id="UP001326715">
    <property type="component" value="Chromosome"/>
</dbReference>
<reference evidence="1 3" key="1">
    <citation type="submission" date="2016-11" db="EMBL/GenBank/DDBJ databases">
        <authorList>
            <person name="Jaros S."/>
            <person name="Januszkiewicz K."/>
            <person name="Wedrychowicz H."/>
        </authorList>
    </citation>
    <scope>NUCLEOTIDE SEQUENCE [LARGE SCALE GENOMIC DNA]</scope>
    <source>
        <strain evidence="1 3">DSM 784</strain>
    </source>
</reference>
<name>A0A1K1T444_9BACT</name>
<dbReference type="RefSeq" id="WP_072366764.1">
    <property type="nucleotide sequence ID" value="NZ_CP139972.1"/>
</dbReference>
<dbReference type="EMBL" id="CP140154">
    <property type="protein sequence ID" value="WQG88322.1"/>
    <property type="molecule type" value="Genomic_DNA"/>
</dbReference>
<proteinExistence type="predicted"/>
<evidence type="ECO:0000313" key="3">
    <source>
        <dbReference type="Proteomes" id="UP000183788"/>
    </source>
</evidence>
<evidence type="ECO:0000313" key="1">
    <source>
        <dbReference type="EMBL" id="SFW91119.1"/>
    </source>
</evidence>
<dbReference type="EMBL" id="FPIZ01000062">
    <property type="protein sequence ID" value="SFW91119.1"/>
    <property type="molecule type" value="Genomic_DNA"/>
</dbReference>